<proteinExistence type="predicted"/>
<evidence type="ECO:0000313" key="2">
    <source>
        <dbReference type="EMBL" id="SBS98027.1"/>
    </source>
</evidence>
<sequence length="1009" mass="117712">MHFLKKRLLFSRSKCIYNLYLSSYSRNLDKGKTSNFTHLRSIYEYDDRVQENGSSIYDNARNGKGEKESLPPFAHYDNKISSKTNESFRCIFLMNSINDLKNYFENNFNEMKNYEYIYVLLKIYELVFNNFYKTYEFSETLMLDNPNFKYVSFLQYIDAYIKRGHDTIWEKDSSKVVTSNGGDNEVMFVGNVERQPSNNGIRENVQEGKIENEECTFTYKSYYGEHRSTDCDWVAEDNSASNEPSEEGIIRVNRDNSRITYGVIDRVNNVVGYAKYCNRTDNSMENSALGRNNPRNLNNCLSRIPLKRLMHIYFNYIVYLENLNVKENDWKTHLSSFLTSKYEKFYDDIMKVICKKLFSFSCKDIINILYILKRTNISHIKQISMLVENSVFQNMKFFDTEYIVRIGYIYLNNNNKKKNINNINRFSSKTFLETYINLVQNKIKCMDNKNFLKTLEYVSNNNYKHVQFFREAKREIYKRYNNFTEEQLIKLFYLYAQNISAADDFLMHHLMSSIVRMFSGGSGEVRVVVNGSCVGKAKEVEEAKEAKEAEEAEEAKEAKEVEEADNMGKERGEGYVDHCTVVPLSVLLSAIWANAKYFKDCPFLLKKSEPIILKSISHFGSSTVSMLLWAYSTVENKNGELYFDEKLYFKLKDRALEVYRFMTPKQLSNSLLGLSITIGRTVSGEGIANTDLHDEVEVYLLRSGGEAAKGGAGVTGEDRGRSHSLCGKMTSLLSLFAPEDLANVCFSYALVRSGRKEFHTMLQSALLNKASDLSPQHICKVAYTYGNFPFYSSYTLLSSLQYEILQRIHQFENNEICDILWCYCVNKFVDEKFCKYLLNVINFEKIHDPRCALLYSSLSYVNLIDPTILDSYNVLRIFNFLKNHFWNMQMLTYPHKFANDIVDVIHNENEFILSSKCNNKEDVVPIFHDVQKVYDFEGFLIDVYFEYRNEKYALFLHTALNTTLDGSPLGESILKSRYIKRKKFKTVHLLYHIWKNCGKSKINLIYSQL</sequence>
<feature type="region of interest" description="Disordered" evidence="1">
    <location>
        <begin position="545"/>
        <end position="567"/>
    </location>
</feature>
<organism evidence="2 3">
    <name type="scientific">Plasmodium ovale curtisi</name>
    <dbReference type="NCBI Taxonomy" id="864141"/>
    <lineage>
        <taxon>Eukaryota</taxon>
        <taxon>Sar</taxon>
        <taxon>Alveolata</taxon>
        <taxon>Apicomplexa</taxon>
        <taxon>Aconoidasida</taxon>
        <taxon>Haemosporida</taxon>
        <taxon>Plasmodiidae</taxon>
        <taxon>Plasmodium</taxon>
        <taxon>Plasmodium (Plasmodium)</taxon>
    </lineage>
</organism>
<dbReference type="Proteomes" id="UP000078546">
    <property type="component" value="Unassembled WGS sequence"/>
</dbReference>
<accession>A0A1A8X0A4</accession>
<evidence type="ECO:0000256" key="1">
    <source>
        <dbReference type="SAM" id="MobiDB-lite"/>
    </source>
</evidence>
<protein>
    <submittedName>
        <fullName evidence="2">Uncharacterized protein</fullName>
    </submittedName>
</protein>
<evidence type="ECO:0000313" key="3">
    <source>
        <dbReference type="Proteomes" id="UP000078546"/>
    </source>
</evidence>
<dbReference type="EMBL" id="FLQV01000780">
    <property type="protein sequence ID" value="SBS98027.1"/>
    <property type="molecule type" value="Genomic_DNA"/>
</dbReference>
<dbReference type="AlphaFoldDB" id="A0A1A8X0A4"/>
<gene>
    <name evidence="2" type="ORF">POVCU1_042910</name>
</gene>
<name>A0A1A8X0A4_PLAOA</name>
<reference evidence="3" key="1">
    <citation type="submission" date="2016-05" db="EMBL/GenBank/DDBJ databases">
        <authorList>
            <person name="Naeem Raeece"/>
        </authorList>
    </citation>
    <scope>NUCLEOTIDE SEQUENCE [LARGE SCALE GENOMIC DNA]</scope>
</reference>